<dbReference type="InterPro" id="IPR001487">
    <property type="entry name" value="Bromodomain"/>
</dbReference>
<dbReference type="InterPro" id="IPR056522">
    <property type="entry name" value="KIAA2026_hel"/>
</dbReference>
<dbReference type="EMBL" id="JAFIRN010000015">
    <property type="protein sequence ID" value="KAG5834577.1"/>
    <property type="molecule type" value="Genomic_DNA"/>
</dbReference>
<name>A0A9D3LQP2_ANGAN</name>
<organism evidence="5 6">
    <name type="scientific">Anguilla anguilla</name>
    <name type="common">European freshwater eel</name>
    <name type="synonym">Muraena anguilla</name>
    <dbReference type="NCBI Taxonomy" id="7936"/>
    <lineage>
        <taxon>Eukaryota</taxon>
        <taxon>Metazoa</taxon>
        <taxon>Chordata</taxon>
        <taxon>Craniata</taxon>
        <taxon>Vertebrata</taxon>
        <taxon>Euteleostomi</taxon>
        <taxon>Actinopterygii</taxon>
        <taxon>Neopterygii</taxon>
        <taxon>Teleostei</taxon>
        <taxon>Anguilliformes</taxon>
        <taxon>Anguillidae</taxon>
        <taxon>Anguilla</taxon>
    </lineage>
</organism>
<dbReference type="CDD" id="cd04369">
    <property type="entry name" value="Bromodomain"/>
    <property type="match status" value="1"/>
</dbReference>
<feature type="region of interest" description="Disordered" evidence="3">
    <location>
        <begin position="792"/>
        <end position="822"/>
    </location>
</feature>
<feature type="compositionally biased region" description="Basic and acidic residues" evidence="3">
    <location>
        <begin position="759"/>
        <end position="769"/>
    </location>
</feature>
<feature type="compositionally biased region" description="Basic and acidic residues" evidence="3">
    <location>
        <begin position="946"/>
        <end position="968"/>
    </location>
</feature>
<comment type="caution">
    <text evidence="5">The sequence shown here is derived from an EMBL/GenBank/DDBJ whole genome shotgun (WGS) entry which is preliminary data.</text>
</comment>
<dbReference type="Gene3D" id="1.20.920.10">
    <property type="entry name" value="Bromodomain-like"/>
    <property type="match status" value="1"/>
</dbReference>
<dbReference type="InterPro" id="IPR040214">
    <property type="entry name" value="BRD10"/>
</dbReference>
<protein>
    <recommendedName>
        <fullName evidence="4">Bromo domain-containing protein</fullName>
    </recommendedName>
</protein>
<feature type="region of interest" description="Disordered" evidence="3">
    <location>
        <begin position="726"/>
        <end position="777"/>
    </location>
</feature>
<dbReference type="PANTHER" id="PTHR31095:SF3">
    <property type="entry name" value="RIKEN CDNA 9930021J03 GENE"/>
    <property type="match status" value="1"/>
</dbReference>
<feature type="region of interest" description="Disordered" evidence="3">
    <location>
        <begin position="930"/>
        <end position="1027"/>
    </location>
</feature>
<evidence type="ECO:0000256" key="1">
    <source>
        <dbReference type="ARBA" id="ARBA00023117"/>
    </source>
</evidence>
<dbReference type="SMART" id="SM00297">
    <property type="entry name" value="BROMO"/>
    <property type="match status" value="1"/>
</dbReference>
<evidence type="ECO:0000256" key="2">
    <source>
        <dbReference type="PROSITE-ProRule" id="PRU00035"/>
    </source>
</evidence>
<reference evidence="5" key="1">
    <citation type="submission" date="2021-01" db="EMBL/GenBank/DDBJ databases">
        <title>A chromosome-scale assembly of European eel, Anguilla anguilla.</title>
        <authorList>
            <person name="Henkel C."/>
            <person name="Jong-Raadsen S.A."/>
            <person name="Dufour S."/>
            <person name="Weltzien F.-A."/>
            <person name="Palstra A.P."/>
            <person name="Pelster B."/>
            <person name="Spaink H.P."/>
            <person name="Van Den Thillart G.E."/>
            <person name="Jansen H."/>
            <person name="Zahm M."/>
            <person name="Klopp C."/>
            <person name="Cedric C."/>
            <person name="Louis A."/>
            <person name="Berthelot C."/>
            <person name="Parey E."/>
            <person name="Roest Crollius H."/>
            <person name="Montfort J."/>
            <person name="Robinson-Rechavi M."/>
            <person name="Bucao C."/>
            <person name="Bouchez O."/>
            <person name="Gislard M."/>
            <person name="Lluch J."/>
            <person name="Milhes M."/>
            <person name="Lampietro C."/>
            <person name="Lopez Roques C."/>
            <person name="Donnadieu C."/>
            <person name="Braasch I."/>
            <person name="Desvignes T."/>
            <person name="Postlethwait J."/>
            <person name="Bobe J."/>
            <person name="Guiguen Y."/>
            <person name="Dirks R."/>
        </authorList>
    </citation>
    <scope>NUCLEOTIDE SEQUENCE</scope>
    <source>
        <strain evidence="5">Tag_6206</strain>
        <tissue evidence="5">Liver</tissue>
    </source>
</reference>
<feature type="compositionally biased region" description="Polar residues" evidence="3">
    <location>
        <begin position="622"/>
        <end position="641"/>
    </location>
</feature>
<dbReference type="Pfam" id="PF00439">
    <property type="entry name" value="Bromodomain"/>
    <property type="match status" value="1"/>
</dbReference>
<dbReference type="Proteomes" id="UP001044222">
    <property type="component" value="Chromosome 15"/>
</dbReference>
<dbReference type="AlphaFoldDB" id="A0A9D3LQP2"/>
<dbReference type="PANTHER" id="PTHR31095">
    <property type="entry name" value="RIKEN CDNA 9930021J03 GENE"/>
    <property type="match status" value="1"/>
</dbReference>
<feature type="compositionally biased region" description="Basic residues" evidence="3">
    <location>
        <begin position="795"/>
        <end position="805"/>
    </location>
</feature>
<evidence type="ECO:0000256" key="3">
    <source>
        <dbReference type="SAM" id="MobiDB-lite"/>
    </source>
</evidence>
<keyword evidence="6" id="KW-1185">Reference proteome</keyword>
<evidence type="ECO:0000313" key="5">
    <source>
        <dbReference type="EMBL" id="KAG5834577.1"/>
    </source>
</evidence>
<accession>A0A9D3LQP2</accession>
<evidence type="ECO:0000259" key="4">
    <source>
        <dbReference type="PROSITE" id="PS50014"/>
    </source>
</evidence>
<feature type="compositionally biased region" description="Basic and acidic residues" evidence="3">
    <location>
        <begin position="981"/>
        <end position="993"/>
    </location>
</feature>
<dbReference type="SUPFAM" id="SSF47370">
    <property type="entry name" value="Bromodomain"/>
    <property type="match status" value="1"/>
</dbReference>
<feature type="region of interest" description="Disordered" evidence="3">
    <location>
        <begin position="286"/>
        <end position="306"/>
    </location>
</feature>
<proteinExistence type="predicted"/>
<gene>
    <name evidence="5" type="ORF">ANANG_G00262950</name>
</gene>
<feature type="region of interest" description="Disordered" evidence="3">
    <location>
        <begin position="605"/>
        <end position="641"/>
    </location>
</feature>
<dbReference type="Pfam" id="PF23450">
    <property type="entry name" value="KIAA2026_hel"/>
    <property type="match status" value="1"/>
</dbReference>
<dbReference type="PROSITE" id="PS50014">
    <property type="entry name" value="BROMODOMAIN_2"/>
    <property type="match status" value="1"/>
</dbReference>
<feature type="domain" description="Bromo" evidence="4">
    <location>
        <begin position="138"/>
        <end position="207"/>
    </location>
</feature>
<feature type="region of interest" description="Disordered" evidence="3">
    <location>
        <begin position="76"/>
        <end position="104"/>
    </location>
</feature>
<sequence>MKVQTHASVRIETCNSNASLHDAVERIEMTKTLDKHNYLHNPEYASRVEAETGSQPTPRIFSSSTFIRTELNCTPEELSNGTLTEPLKNPGCEDESRDGDDVPQISKDCKYTAISEDEDLSYELQQAYRIFHGFLLEKHKAITAPFMQPMNTEDHVDSDRVQPPMWFRRIEEKFINKEYETITEFVADFRRMLENCYRIHGVDHWISKQAQKLEIMLEQKLTLLSRTLREKTSLAVTSKGRFGIEEEKGIGSTSTRRRSMPRNLSNLTMGASESIMVQALRLEEQQRAKEEKRQREQEKKEAEEASAKELEEWEQSLLAQASPWSIDTLWELPAIGHFLCLAQTALNLPEIVFFELERCLLMPRCSTFLAKVMTSLLCHPQRRATLHRRPTLPYRRWEAALRQKVLGWYRAVGRAEDPGTCAEQLGLCPQFFRILGEVSPLEERPFHLLPFNKRVWLLKGLCDFVYENQKEVQDAVLGQPIHECRESILGYDGHDNAYIHFPHFCGADLRIYCQSPCSSPNFPFPPICVQRLEWEETDGGDGESKGHRVSTATGQQEVKEETDYCRGVAEVKEDDCDTTGGTLHRWRLTEVLVQGGGKAAFKTELDQKGRIHTHHPCREGDNNPSTKNSKGGSVEAQNNPEVKQEGFLGCVKKESCEPSLQDREGQKSSKRTFPAKSDETCGVAVSLRSREADEMSAKSQDPCPACGTHMSPKQVRQHCCQKEPAPKTAFAEHSPLEHSPATKISRLRTKKKKRKKKKVKEEGTQEEQSKPGGKRHNLVKAFKNNLMKVATTEKKKGKRKKRKLGKKFESKKVAAKKRKADPKLPVEPTFRLVCTSLEELRELIGKTEDELDELESTKKKSGRWYFRREAVKDLHITLIRLLNELSPWEPKLVKAFQRNRARLKKDYDDFKNHPDYNNFVREEWTGEEGDAVLGKDSHSSSTDNTRVTEGEDKQDQTAKRDPTAEDTKQQGMETMGRTRAARREGVVSDEHKLPLRNSKRRHSASTDEELTPMKKNKNSGEEQTDDTAKEVNAAAQNLATETSKVTTPTAVFYKGSTPIQALLAKSVGNKVTLISQPAAATIMASQVQNKPAVSLQTTKQSAIPGQALQPAPTPKSPAHTMPGGLDLLRKSSTSPVKIAVQPVLDQKTGEKILQQVVILPSNLLIQQQKIPVPVSKVTVPLSSSSCFTRADDTNKIPIQQPLLRQPFPAQLQL</sequence>
<feature type="region of interest" description="Disordered" evidence="3">
    <location>
        <begin position="659"/>
        <end position="711"/>
    </location>
</feature>
<feature type="compositionally biased region" description="Basic residues" evidence="3">
    <location>
        <begin position="745"/>
        <end position="758"/>
    </location>
</feature>
<evidence type="ECO:0000313" key="6">
    <source>
        <dbReference type="Proteomes" id="UP001044222"/>
    </source>
</evidence>
<keyword evidence="1 2" id="KW-0103">Bromodomain</keyword>
<dbReference type="InterPro" id="IPR036427">
    <property type="entry name" value="Bromodomain-like_sf"/>
</dbReference>